<reference evidence="1" key="1">
    <citation type="submission" date="2021-12" db="EMBL/GenBank/DDBJ databases">
        <title>Alicyclobacillaceae gen. nov., sp. nov., isolated from chalcocite enrichment system.</title>
        <authorList>
            <person name="Jiang Z."/>
        </authorList>
    </citation>
    <scope>NUCLEOTIDE SEQUENCE</scope>
    <source>
        <strain evidence="1">MYW30-H2</strain>
    </source>
</reference>
<sequence>MQFGYSFTENPFFYGPVPQGSMLQEHMLNFRKQVELAFAQESNQLTSVMKHKKVPVRETKRVEKWFILRDAFRLIERMIQHVRATVLPPNHVEMIKKLQEFQVEQLSLQIAA</sequence>
<organism evidence="1 2">
    <name type="scientific">Fodinisporobacter ferrooxydans</name>
    <dbReference type="NCBI Taxonomy" id="2901836"/>
    <lineage>
        <taxon>Bacteria</taxon>
        <taxon>Bacillati</taxon>
        <taxon>Bacillota</taxon>
        <taxon>Bacilli</taxon>
        <taxon>Bacillales</taxon>
        <taxon>Alicyclobacillaceae</taxon>
        <taxon>Fodinisporobacter</taxon>
    </lineage>
</organism>
<dbReference type="Proteomes" id="UP000830167">
    <property type="component" value="Chromosome"/>
</dbReference>
<name>A0ABY4CKJ1_9BACL</name>
<gene>
    <name evidence="1" type="ORF">LSG31_01755</name>
</gene>
<keyword evidence="2" id="KW-1185">Reference proteome</keyword>
<accession>A0ABY4CKJ1</accession>
<dbReference type="RefSeq" id="WP_347437725.1">
    <property type="nucleotide sequence ID" value="NZ_CP089291.1"/>
</dbReference>
<evidence type="ECO:0000313" key="2">
    <source>
        <dbReference type="Proteomes" id="UP000830167"/>
    </source>
</evidence>
<dbReference type="EMBL" id="CP089291">
    <property type="protein sequence ID" value="UOF91031.1"/>
    <property type="molecule type" value="Genomic_DNA"/>
</dbReference>
<evidence type="ECO:0000313" key="1">
    <source>
        <dbReference type="EMBL" id="UOF91031.1"/>
    </source>
</evidence>
<proteinExistence type="predicted"/>
<protein>
    <submittedName>
        <fullName evidence="1">Uncharacterized protein</fullName>
    </submittedName>
</protein>